<comment type="caution">
    <text evidence="1">The sequence shown here is derived from an EMBL/GenBank/DDBJ whole genome shotgun (WGS) entry which is preliminary data.</text>
</comment>
<evidence type="ECO:0000313" key="2">
    <source>
        <dbReference type="Proteomes" id="UP001501310"/>
    </source>
</evidence>
<name>A0ABP7RJD1_9SPHN</name>
<sequence length="75" mass="7622">MAAPIIAAKRANSGTPSIAMARSCNPVIAGQACEKRRTIAPATAPPPAAARSEVIANRSKVAKGVATPETYHLVA</sequence>
<proteinExistence type="predicted"/>
<organism evidence="1 2">
    <name type="scientific">Sphingomonas humi</name>
    <dbReference type="NCBI Taxonomy" id="335630"/>
    <lineage>
        <taxon>Bacteria</taxon>
        <taxon>Pseudomonadati</taxon>
        <taxon>Pseudomonadota</taxon>
        <taxon>Alphaproteobacteria</taxon>
        <taxon>Sphingomonadales</taxon>
        <taxon>Sphingomonadaceae</taxon>
        <taxon>Sphingomonas</taxon>
    </lineage>
</organism>
<protein>
    <submittedName>
        <fullName evidence="1">Uncharacterized protein</fullName>
    </submittedName>
</protein>
<dbReference type="Proteomes" id="UP001501310">
    <property type="component" value="Unassembled WGS sequence"/>
</dbReference>
<accession>A0ABP7RJD1</accession>
<gene>
    <name evidence="1" type="ORF">GCM10022211_04990</name>
</gene>
<keyword evidence="2" id="KW-1185">Reference proteome</keyword>
<evidence type="ECO:0000313" key="1">
    <source>
        <dbReference type="EMBL" id="GAA3998302.1"/>
    </source>
</evidence>
<dbReference type="EMBL" id="BAAAZD010000001">
    <property type="protein sequence ID" value="GAA3998302.1"/>
    <property type="molecule type" value="Genomic_DNA"/>
</dbReference>
<reference evidence="2" key="1">
    <citation type="journal article" date="2019" name="Int. J. Syst. Evol. Microbiol.">
        <title>The Global Catalogue of Microorganisms (GCM) 10K type strain sequencing project: providing services to taxonomists for standard genome sequencing and annotation.</title>
        <authorList>
            <consortium name="The Broad Institute Genomics Platform"/>
            <consortium name="The Broad Institute Genome Sequencing Center for Infectious Disease"/>
            <person name="Wu L."/>
            <person name="Ma J."/>
        </authorList>
    </citation>
    <scope>NUCLEOTIDE SEQUENCE [LARGE SCALE GENOMIC DNA]</scope>
    <source>
        <strain evidence="2">JCM 16603</strain>
    </source>
</reference>